<gene>
    <name evidence="3" type="ORF">BABINDRAFT_161509</name>
</gene>
<accession>A0A1E3QS16</accession>
<feature type="region of interest" description="Disordered" evidence="1">
    <location>
        <begin position="320"/>
        <end position="360"/>
    </location>
</feature>
<dbReference type="InterPro" id="IPR003169">
    <property type="entry name" value="GYF"/>
</dbReference>
<dbReference type="Pfam" id="PF02213">
    <property type="entry name" value="GYF"/>
    <property type="match status" value="1"/>
</dbReference>
<reference evidence="4" key="1">
    <citation type="submission" date="2016-05" db="EMBL/GenBank/DDBJ databases">
        <title>Comparative genomics of biotechnologically important yeasts.</title>
        <authorList>
            <consortium name="DOE Joint Genome Institute"/>
            <person name="Riley R."/>
            <person name="Haridas S."/>
            <person name="Wolfe K.H."/>
            <person name="Lopes M.R."/>
            <person name="Hittinger C.T."/>
            <person name="Goker M."/>
            <person name="Salamov A."/>
            <person name="Wisecaver J."/>
            <person name="Long T.M."/>
            <person name="Aerts A.L."/>
            <person name="Barry K."/>
            <person name="Choi C."/>
            <person name="Clum A."/>
            <person name="Coughlan A.Y."/>
            <person name="Deshpande S."/>
            <person name="Douglass A.P."/>
            <person name="Hanson S.J."/>
            <person name="Klenk H.-P."/>
            <person name="Labutti K."/>
            <person name="Lapidus A."/>
            <person name="Lindquist E."/>
            <person name="Lipzen A."/>
            <person name="Meier-Kolthoff J.P."/>
            <person name="Ohm R.A."/>
            <person name="Otillar R.P."/>
            <person name="Pangilinan J."/>
            <person name="Peng Y."/>
            <person name="Rokas A."/>
            <person name="Rosa C.A."/>
            <person name="Scheuner C."/>
            <person name="Sibirny A.A."/>
            <person name="Slot J.C."/>
            <person name="Stielow J.B."/>
            <person name="Sun H."/>
            <person name="Kurtzman C.P."/>
            <person name="Blackwell M."/>
            <person name="Grigoriev I.V."/>
            <person name="Jeffries T.W."/>
        </authorList>
    </citation>
    <scope>NUCLEOTIDE SEQUENCE [LARGE SCALE GENOMIC DNA]</scope>
    <source>
        <strain evidence="4">NRRL Y-12698</strain>
    </source>
</reference>
<dbReference type="SUPFAM" id="SSF55277">
    <property type="entry name" value="GYF domain"/>
    <property type="match status" value="1"/>
</dbReference>
<dbReference type="EMBL" id="KV454431">
    <property type="protein sequence ID" value="ODQ79822.1"/>
    <property type="molecule type" value="Genomic_DNA"/>
</dbReference>
<dbReference type="PROSITE" id="PS50829">
    <property type="entry name" value="GYF"/>
    <property type="match status" value="1"/>
</dbReference>
<dbReference type="Proteomes" id="UP000094336">
    <property type="component" value="Unassembled WGS sequence"/>
</dbReference>
<dbReference type="InterPro" id="IPR051640">
    <property type="entry name" value="GRB10-interact_GYF"/>
</dbReference>
<dbReference type="GO" id="GO:0005829">
    <property type="term" value="C:cytosol"/>
    <property type="evidence" value="ECO:0007669"/>
    <property type="project" value="TreeGrafter"/>
</dbReference>
<dbReference type="InterPro" id="IPR035445">
    <property type="entry name" value="GYF-like_dom_sf"/>
</dbReference>
<protein>
    <recommendedName>
        <fullName evidence="2">GYF domain-containing protein</fullName>
    </recommendedName>
</protein>
<keyword evidence="4" id="KW-1185">Reference proteome</keyword>
<dbReference type="SMART" id="SM00444">
    <property type="entry name" value="GYF"/>
    <property type="match status" value="1"/>
</dbReference>
<feature type="compositionally biased region" description="Basic and acidic residues" evidence="1">
    <location>
        <begin position="348"/>
        <end position="360"/>
    </location>
</feature>
<dbReference type="STRING" id="984486.A0A1E3QS16"/>
<evidence type="ECO:0000313" key="3">
    <source>
        <dbReference type="EMBL" id="ODQ79822.1"/>
    </source>
</evidence>
<evidence type="ECO:0000259" key="2">
    <source>
        <dbReference type="PROSITE" id="PS50829"/>
    </source>
</evidence>
<dbReference type="Gene3D" id="3.30.1490.40">
    <property type="match status" value="1"/>
</dbReference>
<feature type="compositionally biased region" description="Low complexity" evidence="1">
    <location>
        <begin position="332"/>
        <end position="346"/>
    </location>
</feature>
<dbReference type="AlphaFoldDB" id="A0A1E3QS16"/>
<proteinExistence type="predicted"/>
<feature type="domain" description="GYF" evidence="2">
    <location>
        <begin position="159"/>
        <end position="214"/>
    </location>
</feature>
<dbReference type="GeneID" id="30146699"/>
<sequence length="669" mass="72474">MPTTNSNFTSHWMRSNETSRADAVAQNVAGRRYAMDEMFDVWHMLQVRGLRTHAGLENYKVQTPAPILHLELQEANVLDRRYEFQPEDPLGDLTSLLQQLQSETWVPATATTGVPAASPFLSRASSFMHTGTPPPSAPPGIALAPAATPTATTLLAPLQINWIYLDPSGLEQGPFDGTQMHTWYTANYLAPDLRIRRVEETMYQPLSEFVRALGVYDTPFLTPLPQPQVLSSNYFGQDFGLNYYQGMDMYGYQWKSPVQAVQTVQAVQPVQPVQPMSPWMSRTTSTTDFSLRSQSPFAPQIGFLMPKSEVLEASAQVTTPIQENGQANGQVAVPSPTKASSAAPSPEQKPKEEKKVFKETTPEVEASVEVAPEVSTEILAAAPTSVAPWASASTKDAAPKLNLKEIQAIEAKKLQESLRLQEQAREQQRLLLASRILAEGVELESRPTLPATASWASTSSALTQTPKKTLAEIQKEEAEAARVKQVKPVAKPDASFSAFAAAAVPADGAWTVVGKKPKAVPATTAIPAAKPVAVAAAAPRVVAAAAAPTTVAISTPREEFLSWARTNIIGLNSGVNKEEVLNMLLMLPAGAESSEIIADTIYYNSSTMDGRRFASEFLKRRRAVEQTSASASDGSWSDALRSTKVVTEDNDGWGAAFKVVSKKKGKRVV</sequence>
<dbReference type="PANTHER" id="PTHR14445">
    <property type="entry name" value="GRB10 INTERACTING GYF PROTEIN"/>
    <property type="match status" value="1"/>
</dbReference>
<organism evidence="3 4">
    <name type="scientific">Babjeviella inositovora NRRL Y-12698</name>
    <dbReference type="NCBI Taxonomy" id="984486"/>
    <lineage>
        <taxon>Eukaryota</taxon>
        <taxon>Fungi</taxon>
        <taxon>Dikarya</taxon>
        <taxon>Ascomycota</taxon>
        <taxon>Saccharomycotina</taxon>
        <taxon>Pichiomycetes</taxon>
        <taxon>Serinales incertae sedis</taxon>
        <taxon>Babjeviella</taxon>
    </lineage>
</organism>
<feature type="compositionally biased region" description="Polar residues" evidence="1">
    <location>
        <begin position="320"/>
        <end position="329"/>
    </location>
</feature>
<evidence type="ECO:0000256" key="1">
    <source>
        <dbReference type="SAM" id="MobiDB-lite"/>
    </source>
</evidence>
<dbReference type="OrthoDB" id="48509at2759"/>
<dbReference type="PANTHER" id="PTHR14445:SF36">
    <property type="entry name" value="FI03272P-RELATED"/>
    <property type="match status" value="1"/>
</dbReference>
<evidence type="ECO:0000313" key="4">
    <source>
        <dbReference type="Proteomes" id="UP000094336"/>
    </source>
</evidence>
<name>A0A1E3QS16_9ASCO</name>
<dbReference type="RefSeq" id="XP_018985150.1">
    <property type="nucleotide sequence ID" value="XM_019128846.1"/>
</dbReference>